<accession>A0ABP1QWN6</accession>
<dbReference type="PROSITE" id="PS00383">
    <property type="entry name" value="TYR_PHOSPHATASE_1"/>
    <property type="match status" value="1"/>
</dbReference>
<evidence type="ECO:0000256" key="1">
    <source>
        <dbReference type="SAM" id="MobiDB-lite"/>
    </source>
</evidence>
<organism evidence="3 4">
    <name type="scientific">Orchesella dallaii</name>
    <dbReference type="NCBI Taxonomy" id="48710"/>
    <lineage>
        <taxon>Eukaryota</taxon>
        <taxon>Metazoa</taxon>
        <taxon>Ecdysozoa</taxon>
        <taxon>Arthropoda</taxon>
        <taxon>Hexapoda</taxon>
        <taxon>Collembola</taxon>
        <taxon>Entomobryomorpha</taxon>
        <taxon>Entomobryoidea</taxon>
        <taxon>Orchesellidae</taxon>
        <taxon>Orchesellinae</taxon>
        <taxon>Orchesella</taxon>
    </lineage>
</organism>
<dbReference type="InterPro" id="IPR029021">
    <property type="entry name" value="Prot-tyrosine_phosphatase-like"/>
</dbReference>
<comment type="caution">
    <text evidence="3">The sequence shown here is derived from an EMBL/GenBank/DDBJ whole genome shotgun (WGS) entry which is preliminary data.</text>
</comment>
<dbReference type="SUPFAM" id="SSF52799">
    <property type="entry name" value="(Phosphotyrosine protein) phosphatases II"/>
    <property type="match status" value="1"/>
</dbReference>
<dbReference type="Proteomes" id="UP001642540">
    <property type="component" value="Unassembled WGS sequence"/>
</dbReference>
<keyword evidence="4" id="KW-1185">Reference proteome</keyword>
<gene>
    <name evidence="3" type="ORF">ODALV1_LOCUS15959</name>
</gene>
<dbReference type="Gene3D" id="3.90.190.10">
    <property type="entry name" value="Protein tyrosine phosphatase superfamily"/>
    <property type="match status" value="1"/>
</dbReference>
<dbReference type="Pfam" id="PF00782">
    <property type="entry name" value="DSPc"/>
    <property type="match status" value="1"/>
</dbReference>
<dbReference type="PANTHER" id="PTHR10367">
    <property type="entry name" value="MRNA-CAPPING ENZYME"/>
    <property type="match status" value="1"/>
</dbReference>
<dbReference type="InterPro" id="IPR016130">
    <property type="entry name" value="Tyr_Pase_AS"/>
</dbReference>
<dbReference type="InterPro" id="IPR051029">
    <property type="entry name" value="mRNA_Capping_Enz/RNA_Phosphat"/>
</dbReference>
<dbReference type="EMBL" id="CAXLJM020000049">
    <property type="protein sequence ID" value="CAL8113247.1"/>
    <property type="molecule type" value="Genomic_DNA"/>
</dbReference>
<proteinExistence type="predicted"/>
<feature type="compositionally biased region" description="Low complexity" evidence="1">
    <location>
        <begin position="241"/>
        <end position="253"/>
    </location>
</feature>
<evidence type="ECO:0000313" key="3">
    <source>
        <dbReference type="EMBL" id="CAL8113247.1"/>
    </source>
</evidence>
<dbReference type="InterPro" id="IPR000387">
    <property type="entry name" value="Tyr_Pase_dom"/>
</dbReference>
<reference evidence="3 4" key="1">
    <citation type="submission" date="2024-08" db="EMBL/GenBank/DDBJ databases">
        <authorList>
            <person name="Cucini C."/>
            <person name="Frati F."/>
        </authorList>
    </citation>
    <scope>NUCLEOTIDE SEQUENCE [LARGE SCALE GENOMIC DNA]</scope>
</reference>
<dbReference type="PROSITE" id="PS50056">
    <property type="entry name" value="TYR_PHOSPHATASE_2"/>
    <property type="match status" value="1"/>
</dbReference>
<dbReference type="InterPro" id="IPR000340">
    <property type="entry name" value="Dual-sp_phosphatase_cat-dom"/>
</dbReference>
<feature type="compositionally biased region" description="Polar residues" evidence="1">
    <location>
        <begin position="217"/>
        <end position="234"/>
    </location>
</feature>
<sequence length="287" mass="33119">MRRNKWQNKNNALGIPQGWVGCPPMATGFVDDRFFVFKTPLKPELNTKVPQPDRFNSESIFQQLQQMNDSKIGLWIDLTNTDRYYDATHIRKLGIQYEKLSCEGHGRPPSRYVIYEFCNLVQYFFRRNYRDYVAVHCTHGFNRTGFLICCYLIRCRKFSAAEAVEEFAKHRRPGIYRQSYINELFMMTEPRLPPIKVSEPQWLCQSPNDSSSERRAMNTNEASTSSSRDNQNPKVNPLAVSAGETSTSATATANKKEEVESGITNDTDNDSKNTRSLYTYAPPHNMH</sequence>
<name>A0ABP1QWN6_9HEXA</name>
<feature type="domain" description="Tyrosine specific protein phosphatases" evidence="2">
    <location>
        <begin position="115"/>
        <end position="182"/>
    </location>
</feature>
<feature type="region of interest" description="Disordered" evidence="1">
    <location>
        <begin position="201"/>
        <end position="287"/>
    </location>
</feature>
<protein>
    <recommendedName>
        <fullName evidence="2">Tyrosine specific protein phosphatases domain-containing protein</fullName>
    </recommendedName>
</protein>
<dbReference type="PROSITE" id="PS51257">
    <property type="entry name" value="PROKAR_LIPOPROTEIN"/>
    <property type="match status" value="1"/>
</dbReference>
<dbReference type="PANTHER" id="PTHR10367:SF17">
    <property type="entry name" value="MRNA-CAPPING ENZYME"/>
    <property type="match status" value="1"/>
</dbReference>
<evidence type="ECO:0000259" key="2">
    <source>
        <dbReference type="PROSITE" id="PS50056"/>
    </source>
</evidence>
<evidence type="ECO:0000313" key="4">
    <source>
        <dbReference type="Proteomes" id="UP001642540"/>
    </source>
</evidence>